<dbReference type="Pfam" id="PF12689">
    <property type="entry name" value="Acid_PPase"/>
    <property type="match status" value="1"/>
</dbReference>
<dbReference type="RefSeq" id="XP_003075281.2">
    <property type="nucleotide sequence ID" value="XM_003075233.2"/>
</dbReference>
<protein>
    <submittedName>
        <fullName evidence="2">Magnesium-dependent phosphatase-1,eukaryotic/arcaheal type</fullName>
    </submittedName>
</protein>
<dbReference type="PANTHER" id="PTHR17901">
    <property type="entry name" value="MAGNESIUM-DEPENDENT PHOSPHATASE 1 MDP1"/>
    <property type="match status" value="1"/>
</dbReference>
<feature type="region of interest" description="Disordered" evidence="1">
    <location>
        <begin position="1"/>
        <end position="23"/>
    </location>
</feature>
<evidence type="ECO:0000313" key="3">
    <source>
        <dbReference type="Proteomes" id="UP000009170"/>
    </source>
</evidence>
<name>A0A090MC90_OSTTA</name>
<dbReference type="GeneID" id="9832727"/>
<dbReference type="AlphaFoldDB" id="A0A090MC90"/>
<reference evidence="2 3" key="2">
    <citation type="journal article" date="2014" name="BMC Genomics">
        <title>An improved genome of the model marine alga Ostreococcus tauri unfolds by assessing Illumina de novo assemblies.</title>
        <authorList>
            <person name="Blanc-Mathieu R."/>
            <person name="Verhelst B."/>
            <person name="Derelle E."/>
            <person name="Rombauts S."/>
            <person name="Bouget F.Y."/>
            <person name="Carre I."/>
            <person name="Chateau A."/>
            <person name="Eyre-Walker A."/>
            <person name="Grimsley N."/>
            <person name="Moreau H."/>
            <person name="Piegu B."/>
            <person name="Rivals E."/>
            <person name="Schackwitz W."/>
            <person name="Van de Peer Y."/>
            <person name="Piganeau G."/>
        </authorList>
    </citation>
    <scope>NUCLEOTIDE SEQUENCE [LARGE SCALE GENOMIC DNA]</scope>
    <source>
        <strain evidence="3">OTTH 0595 / CCAP 157/2 / RCC745</strain>
    </source>
</reference>
<evidence type="ECO:0000256" key="1">
    <source>
        <dbReference type="SAM" id="MobiDB-lite"/>
    </source>
</evidence>
<dbReference type="OrthoDB" id="2865258at2759"/>
<organism evidence="2 3">
    <name type="scientific">Ostreococcus tauri</name>
    <name type="common">Marine green alga</name>
    <dbReference type="NCBI Taxonomy" id="70448"/>
    <lineage>
        <taxon>Eukaryota</taxon>
        <taxon>Viridiplantae</taxon>
        <taxon>Chlorophyta</taxon>
        <taxon>Mamiellophyceae</taxon>
        <taxon>Mamiellales</taxon>
        <taxon>Bathycoccaceae</taxon>
        <taxon>Ostreococcus</taxon>
    </lineage>
</organism>
<dbReference type="EMBL" id="CAID01000002">
    <property type="protein sequence ID" value="CEG01194.1"/>
    <property type="molecule type" value="Genomic_DNA"/>
</dbReference>
<proteinExistence type="predicted"/>
<dbReference type="InterPro" id="IPR010036">
    <property type="entry name" value="MDP_1_eu_arc"/>
</dbReference>
<gene>
    <name evidence="2" type="ORF">OT_ostta02g04325</name>
</gene>
<dbReference type="InParanoid" id="A0A090MC90"/>
<dbReference type="Gene3D" id="3.40.50.1000">
    <property type="entry name" value="HAD superfamily/HAD-like"/>
    <property type="match status" value="1"/>
</dbReference>
<reference evidence="3" key="1">
    <citation type="journal article" date="2006" name="Proc. Natl. Acad. Sci. U.S.A.">
        <title>Genome analysis of the smallest free-living eukaryote Ostreococcus tauri unveils many unique features.</title>
        <authorList>
            <person name="Derelle E."/>
            <person name="Ferraz C."/>
            <person name="Rombauts S."/>
            <person name="Rouze P."/>
            <person name="Worden A.Z."/>
            <person name="Robbens S."/>
            <person name="Partensky F."/>
            <person name="Degroeve S."/>
            <person name="Echeynie S."/>
            <person name="Cooke R."/>
            <person name="Saeys Y."/>
            <person name="Wuyts J."/>
            <person name="Jabbari K."/>
            <person name="Bowler C."/>
            <person name="Panaud O."/>
            <person name="Piegu B."/>
            <person name="Ball S.G."/>
            <person name="Ral J.-P."/>
            <person name="Bouget F.-Y."/>
            <person name="Piganeau G."/>
            <person name="De Baets B."/>
            <person name="Picard A."/>
            <person name="Delseny M."/>
            <person name="Demaille J."/>
            <person name="Van de Peer Y."/>
            <person name="Moreau H."/>
        </authorList>
    </citation>
    <scope>NUCLEOTIDE SEQUENCE [LARGE SCALE GENOMIC DNA]</scope>
    <source>
        <strain evidence="3">OTTH 0595 / CCAP 157/2 / RCC745</strain>
    </source>
</reference>
<dbReference type="GO" id="GO:0003993">
    <property type="term" value="F:acid phosphatase activity"/>
    <property type="evidence" value="ECO:0007669"/>
    <property type="project" value="TreeGrafter"/>
</dbReference>
<evidence type="ECO:0000313" key="2">
    <source>
        <dbReference type="EMBL" id="CEG01194.1"/>
    </source>
</evidence>
<keyword evidence="3" id="KW-1185">Reference proteome</keyword>
<feature type="compositionally biased region" description="Low complexity" evidence="1">
    <location>
        <begin position="1"/>
        <end position="16"/>
    </location>
</feature>
<comment type="caution">
    <text evidence="2">The sequence shown here is derived from an EMBL/GenBank/DDBJ whole genome shotgun (WGS) entry which is preliminary data.</text>
</comment>
<sequence>MPRALAADAPLATARPNRPRARSVLPRASNASAMIFPTLCVFDLDACFWTEEMYTLRDVVDPAKNVRGSLGADVGEGVVGAVSGSHVIRIHPGALRAMQAFARGECGTMRMAAASSADTPLATRIGRSALDQLEILPGLTARAAFAIGWPEGFEGNLQIGRSPPLSSDKSATHFPILRRETGAPYDEMLFFDDCGWEDHCERVARRCVEARSGLGPVTVRTPRGCRVEEYARGLALYDARARKISSVAVEP</sequence>
<dbReference type="STRING" id="70448.A0A090MC90"/>
<accession>A0A090MC90</accession>
<dbReference type="KEGG" id="ota:OT_ostta02g04325"/>
<dbReference type="InterPro" id="IPR023214">
    <property type="entry name" value="HAD_sf"/>
</dbReference>
<dbReference type="Proteomes" id="UP000009170">
    <property type="component" value="Unassembled WGS sequence"/>
</dbReference>
<dbReference type="PANTHER" id="PTHR17901:SF14">
    <property type="entry name" value="MAGNESIUM-DEPENDENT PHOSPHATASE 1"/>
    <property type="match status" value="1"/>
</dbReference>